<reference evidence="1" key="1">
    <citation type="submission" date="2014-11" db="EMBL/GenBank/DDBJ databases">
        <authorList>
            <person name="Amaro Gonzalez C."/>
        </authorList>
    </citation>
    <scope>NUCLEOTIDE SEQUENCE</scope>
</reference>
<accession>A0A0E9SD39</accession>
<evidence type="ECO:0000313" key="1">
    <source>
        <dbReference type="EMBL" id="JAH39211.1"/>
    </source>
</evidence>
<protein>
    <submittedName>
        <fullName evidence="1">Uncharacterized protein</fullName>
    </submittedName>
</protein>
<sequence length="29" mass="3230">MAVMPSLASKGYLCQWYVTLLRHACNACV</sequence>
<name>A0A0E9SD39_ANGAN</name>
<dbReference type="AlphaFoldDB" id="A0A0E9SD39"/>
<proteinExistence type="predicted"/>
<dbReference type="EMBL" id="GBXM01069366">
    <property type="protein sequence ID" value="JAH39211.1"/>
    <property type="molecule type" value="Transcribed_RNA"/>
</dbReference>
<reference evidence="1" key="2">
    <citation type="journal article" date="2015" name="Fish Shellfish Immunol.">
        <title>Early steps in the European eel (Anguilla anguilla)-Vibrio vulnificus interaction in the gills: Role of the RtxA13 toxin.</title>
        <authorList>
            <person name="Callol A."/>
            <person name="Pajuelo D."/>
            <person name="Ebbesson L."/>
            <person name="Teles M."/>
            <person name="MacKenzie S."/>
            <person name="Amaro C."/>
        </authorList>
    </citation>
    <scope>NUCLEOTIDE SEQUENCE</scope>
</reference>
<organism evidence="1">
    <name type="scientific">Anguilla anguilla</name>
    <name type="common">European freshwater eel</name>
    <name type="synonym">Muraena anguilla</name>
    <dbReference type="NCBI Taxonomy" id="7936"/>
    <lineage>
        <taxon>Eukaryota</taxon>
        <taxon>Metazoa</taxon>
        <taxon>Chordata</taxon>
        <taxon>Craniata</taxon>
        <taxon>Vertebrata</taxon>
        <taxon>Euteleostomi</taxon>
        <taxon>Actinopterygii</taxon>
        <taxon>Neopterygii</taxon>
        <taxon>Teleostei</taxon>
        <taxon>Anguilliformes</taxon>
        <taxon>Anguillidae</taxon>
        <taxon>Anguilla</taxon>
    </lineage>
</organism>